<feature type="compositionally biased region" description="Polar residues" evidence="5">
    <location>
        <begin position="86"/>
        <end position="105"/>
    </location>
</feature>
<proteinExistence type="predicted"/>
<evidence type="ECO:0000259" key="6">
    <source>
        <dbReference type="PROSITE" id="PS50089"/>
    </source>
</evidence>
<name>A0AAD7NZR7_9AGAR</name>
<reference evidence="7" key="1">
    <citation type="submission" date="2023-03" db="EMBL/GenBank/DDBJ databases">
        <title>Massive genome expansion in bonnet fungi (Mycena s.s.) driven by repeated elements and novel gene families across ecological guilds.</title>
        <authorList>
            <consortium name="Lawrence Berkeley National Laboratory"/>
            <person name="Harder C.B."/>
            <person name="Miyauchi S."/>
            <person name="Viragh M."/>
            <person name="Kuo A."/>
            <person name="Thoen E."/>
            <person name="Andreopoulos B."/>
            <person name="Lu D."/>
            <person name="Skrede I."/>
            <person name="Drula E."/>
            <person name="Henrissat B."/>
            <person name="Morin E."/>
            <person name="Kohler A."/>
            <person name="Barry K."/>
            <person name="LaButti K."/>
            <person name="Morin E."/>
            <person name="Salamov A."/>
            <person name="Lipzen A."/>
            <person name="Mereny Z."/>
            <person name="Hegedus B."/>
            <person name="Baldrian P."/>
            <person name="Stursova M."/>
            <person name="Weitz H."/>
            <person name="Taylor A."/>
            <person name="Grigoriev I.V."/>
            <person name="Nagy L.G."/>
            <person name="Martin F."/>
            <person name="Kauserud H."/>
        </authorList>
    </citation>
    <scope>NUCLEOTIDE SEQUENCE</scope>
    <source>
        <strain evidence="7">CBHHK188m</strain>
    </source>
</reference>
<dbReference type="GO" id="GO:0097505">
    <property type="term" value="C:Rad6-Rad18 complex"/>
    <property type="evidence" value="ECO:0007669"/>
    <property type="project" value="TreeGrafter"/>
</dbReference>
<dbReference type="PANTHER" id="PTHR14134">
    <property type="entry name" value="E3 UBIQUITIN-PROTEIN LIGASE RAD18"/>
    <property type="match status" value="1"/>
</dbReference>
<evidence type="ECO:0000256" key="5">
    <source>
        <dbReference type="SAM" id="MobiDB-lite"/>
    </source>
</evidence>
<evidence type="ECO:0000256" key="2">
    <source>
        <dbReference type="ARBA" id="ARBA00022771"/>
    </source>
</evidence>
<dbReference type="PANTHER" id="PTHR14134:SF2">
    <property type="entry name" value="E3 UBIQUITIN-PROTEIN LIGASE RAD18"/>
    <property type="match status" value="1"/>
</dbReference>
<dbReference type="GO" id="GO:0006513">
    <property type="term" value="P:protein monoubiquitination"/>
    <property type="evidence" value="ECO:0007669"/>
    <property type="project" value="InterPro"/>
</dbReference>
<dbReference type="PROSITE" id="PS00518">
    <property type="entry name" value="ZF_RING_1"/>
    <property type="match status" value="1"/>
</dbReference>
<keyword evidence="3" id="KW-0862">Zinc</keyword>
<feature type="region of interest" description="Disordered" evidence="5">
    <location>
        <begin position="234"/>
        <end position="258"/>
    </location>
</feature>
<dbReference type="SUPFAM" id="SSF57850">
    <property type="entry name" value="RING/U-box"/>
    <property type="match status" value="1"/>
</dbReference>
<dbReference type="Gene3D" id="3.30.40.10">
    <property type="entry name" value="Zinc/RING finger domain, C3HC4 (zinc finger)"/>
    <property type="match status" value="1"/>
</dbReference>
<dbReference type="GO" id="GO:0003697">
    <property type="term" value="F:single-stranded DNA binding"/>
    <property type="evidence" value="ECO:0007669"/>
    <property type="project" value="InterPro"/>
</dbReference>
<feature type="region of interest" description="Disordered" evidence="5">
    <location>
        <begin position="86"/>
        <end position="136"/>
    </location>
</feature>
<dbReference type="Proteomes" id="UP001215280">
    <property type="component" value="Unassembled WGS sequence"/>
</dbReference>
<dbReference type="PROSITE" id="PS50089">
    <property type="entry name" value="ZF_RING_2"/>
    <property type="match status" value="1"/>
</dbReference>
<dbReference type="InterPro" id="IPR001841">
    <property type="entry name" value="Znf_RING"/>
</dbReference>
<dbReference type="GO" id="GO:0006301">
    <property type="term" value="P:DNA damage tolerance"/>
    <property type="evidence" value="ECO:0007669"/>
    <property type="project" value="InterPro"/>
</dbReference>
<accession>A0AAD7NZR7</accession>
<keyword evidence="2 4" id="KW-0863">Zinc-finger</keyword>
<dbReference type="InterPro" id="IPR039577">
    <property type="entry name" value="Rad18"/>
</dbReference>
<evidence type="ECO:0000256" key="3">
    <source>
        <dbReference type="ARBA" id="ARBA00022833"/>
    </source>
</evidence>
<keyword evidence="8" id="KW-1185">Reference proteome</keyword>
<evidence type="ECO:0000256" key="4">
    <source>
        <dbReference type="PROSITE-ProRule" id="PRU00175"/>
    </source>
</evidence>
<dbReference type="GO" id="GO:0061630">
    <property type="term" value="F:ubiquitin protein ligase activity"/>
    <property type="evidence" value="ECO:0007669"/>
    <property type="project" value="InterPro"/>
</dbReference>
<dbReference type="AlphaFoldDB" id="A0AAD7NZR7"/>
<dbReference type="SMART" id="SM00184">
    <property type="entry name" value="RING"/>
    <property type="match status" value="1"/>
</dbReference>
<dbReference type="GO" id="GO:0008270">
    <property type="term" value="F:zinc ion binding"/>
    <property type="evidence" value="ECO:0007669"/>
    <property type="project" value="UniProtKB-KW"/>
</dbReference>
<keyword evidence="1" id="KW-0479">Metal-binding</keyword>
<sequence>MPANTPLAELDEFDLIPDPFTGTDINWSQILATPVSTQSNRPPSPDYFADDSSLDEAFLAQLDMLNGSPSANPHSSVPQTIPLSAGAQQSTAGLFPSTASPSPLHTGTKRPRTPSRKRSASPETGPRRKRRKSVDPSQLVLEGFEEELACPICYDILVATHLLNPCGHSFCGECAWQWIQKNKKAGCPVCRAPLTKTPMVPNICMDKMVEVHLRMLCLNDAQWRPGGDKLVEFQGRQRKWTEREKRRHGPSPNGQSSA</sequence>
<evidence type="ECO:0000313" key="8">
    <source>
        <dbReference type="Proteomes" id="UP001215280"/>
    </source>
</evidence>
<evidence type="ECO:0000313" key="7">
    <source>
        <dbReference type="EMBL" id="KAJ7781797.1"/>
    </source>
</evidence>
<dbReference type="InterPro" id="IPR017907">
    <property type="entry name" value="Znf_RING_CS"/>
</dbReference>
<comment type="caution">
    <text evidence="7">The sequence shown here is derived from an EMBL/GenBank/DDBJ whole genome shotgun (WGS) entry which is preliminary data.</text>
</comment>
<dbReference type="GO" id="GO:0005634">
    <property type="term" value="C:nucleus"/>
    <property type="evidence" value="ECO:0007669"/>
    <property type="project" value="TreeGrafter"/>
</dbReference>
<feature type="compositionally biased region" description="Basic residues" evidence="5">
    <location>
        <begin position="107"/>
        <end position="119"/>
    </location>
</feature>
<gene>
    <name evidence="7" type="ORF">DFH07DRAFT_791674</name>
</gene>
<feature type="domain" description="RING-type" evidence="6">
    <location>
        <begin position="150"/>
        <end position="191"/>
    </location>
</feature>
<dbReference type="InterPro" id="IPR013083">
    <property type="entry name" value="Znf_RING/FYVE/PHD"/>
</dbReference>
<protein>
    <recommendedName>
        <fullName evidence="6">RING-type domain-containing protein</fullName>
    </recommendedName>
</protein>
<organism evidence="7 8">
    <name type="scientific">Mycena maculata</name>
    <dbReference type="NCBI Taxonomy" id="230809"/>
    <lineage>
        <taxon>Eukaryota</taxon>
        <taxon>Fungi</taxon>
        <taxon>Dikarya</taxon>
        <taxon>Basidiomycota</taxon>
        <taxon>Agaricomycotina</taxon>
        <taxon>Agaricomycetes</taxon>
        <taxon>Agaricomycetidae</taxon>
        <taxon>Agaricales</taxon>
        <taxon>Marasmiineae</taxon>
        <taxon>Mycenaceae</taxon>
        <taxon>Mycena</taxon>
    </lineage>
</organism>
<evidence type="ECO:0000256" key="1">
    <source>
        <dbReference type="ARBA" id="ARBA00022723"/>
    </source>
</evidence>
<dbReference type="EMBL" id="JARJLG010000004">
    <property type="protein sequence ID" value="KAJ7781797.1"/>
    <property type="molecule type" value="Genomic_DNA"/>
</dbReference>
<dbReference type="Pfam" id="PF13923">
    <property type="entry name" value="zf-C3HC4_2"/>
    <property type="match status" value="1"/>
</dbReference>